<dbReference type="AlphaFoldDB" id="A0AAW1RF53"/>
<keyword evidence="2" id="KW-0408">Iron</keyword>
<evidence type="ECO:0000313" key="5">
    <source>
        <dbReference type="Proteomes" id="UP001445335"/>
    </source>
</evidence>
<keyword evidence="3" id="KW-1133">Transmembrane helix</keyword>
<dbReference type="GO" id="GO:0016705">
    <property type="term" value="F:oxidoreductase activity, acting on paired donors, with incorporation or reduction of molecular oxygen"/>
    <property type="evidence" value="ECO:0007669"/>
    <property type="project" value="InterPro"/>
</dbReference>
<name>A0AAW1RF53_9CHLO</name>
<gene>
    <name evidence="4" type="ORF">WJX81_002799</name>
</gene>
<keyword evidence="3" id="KW-0812">Transmembrane</keyword>
<dbReference type="PANTHER" id="PTHR24305">
    <property type="entry name" value="CYTOCHROME P450"/>
    <property type="match status" value="1"/>
</dbReference>
<keyword evidence="3" id="KW-0472">Membrane</keyword>
<feature type="binding site" description="axial binding residue" evidence="2">
    <location>
        <position position="500"/>
    </location>
    <ligand>
        <name>heme</name>
        <dbReference type="ChEBI" id="CHEBI:30413"/>
    </ligand>
    <ligandPart>
        <name>Fe</name>
        <dbReference type="ChEBI" id="CHEBI:18248"/>
    </ligandPart>
</feature>
<comment type="cofactor">
    <cofactor evidence="2">
        <name>heme</name>
        <dbReference type="ChEBI" id="CHEBI:30413"/>
    </cofactor>
</comment>
<evidence type="ECO:0008006" key="6">
    <source>
        <dbReference type="Google" id="ProtNLM"/>
    </source>
</evidence>
<protein>
    <recommendedName>
        <fullName evidence="6">Cytochrome P450</fullName>
    </recommendedName>
</protein>
<evidence type="ECO:0000313" key="4">
    <source>
        <dbReference type="EMBL" id="KAK9832710.1"/>
    </source>
</evidence>
<dbReference type="InterPro" id="IPR036396">
    <property type="entry name" value="Cyt_P450_sf"/>
</dbReference>
<dbReference type="InterPro" id="IPR002401">
    <property type="entry name" value="Cyt_P450_E_grp-I"/>
</dbReference>
<evidence type="ECO:0000256" key="1">
    <source>
        <dbReference type="ARBA" id="ARBA00010617"/>
    </source>
</evidence>
<comment type="similarity">
    <text evidence="1">Belongs to the cytochrome P450 family.</text>
</comment>
<dbReference type="EMBL" id="JALJOU010000039">
    <property type="protein sequence ID" value="KAK9832710.1"/>
    <property type="molecule type" value="Genomic_DNA"/>
</dbReference>
<dbReference type="GO" id="GO:0020037">
    <property type="term" value="F:heme binding"/>
    <property type="evidence" value="ECO:0007669"/>
    <property type="project" value="InterPro"/>
</dbReference>
<dbReference type="SUPFAM" id="SSF48264">
    <property type="entry name" value="Cytochrome P450"/>
    <property type="match status" value="1"/>
</dbReference>
<reference evidence="4 5" key="1">
    <citation type="journal article" date="2024" name="Nat. Commun.">
        <title>Phylogenomics reveals the evolutionary origins of lichenization in chlorophyte algae.</title>
        <authorList>
            <person name="Puginier C."/>
            <person name="Libourel C."/>
            <person name="Otte J."/>
            <person name="Skaloud P."/>
            <person name="Haon M."/>
            <person name="Grisel S."/>
            <person name="Petersen M."/>
            <person name="Berrin J.G."/>
            <person name="Delaux P.M."/>
            <person name="Dal Grande F."/>
            <person name="Keller J."/>
        </authorList>
    </citation>
    <scope>NUCLEOTIDE SEQUENCE [LARGE SCALE GENOMIC DNA]</scope>
    <source>
        <strain evidence="4 5">SAG 245.80</strain>
    </source>
</reference>
<dbReference type="GO" id="GO:0004497">
    <property type="term" value="F:monooxygenase activity"/>
    <property type="evidence" value="ECO:0007669"/>
    <property type="project" value="InterPro"/>
</dbReference>
<sequence length="572" mass="62295">MISFNATAGRHGTCWRRERALAHLPGPFFLLLTSAWNLWRRERALAHLPGPDHRGLFGGMDFINKKAVHREATKLVNQYGPLFKLRILAFHAVVITDPVLATAVLRSRDLDKMRFQYSFLDPFLGGANMLTGPTDEHWRAVRKAVAPAFSASSMREAFRQVRERSQQLVAILLEAGPGKAHNVDEMLLKESMDVIGAPDCAGLISAPNRAGGDPGAAQNVQALLSSTKEIEMRLAQIFRWWRLWHRDVRQGWLIISRFRAIVQTLLDHIQAAPPTPGSFADLLRRARDPRTGAALSSRQMFPEIAALFFAGIDTTGHTGTFVMYMISQHPAVAAKLAKELEAAGLLVTPARPCPRALEFADLAQLPYLQAVIKETLRLYPPVAVGQIRCNASKDVVLAGRLTLPRGTAVWVPHAALHMAAFNWPQPDAFLPERWLTEEGLLAPDIEYADPALLALPPEWYSPADLAAVAGGSGGSTDGVAASAAARPRRYMPFAEGPRNCVGQSLAKMSLAATIATLLQTFTFRLADEMGGPEGVRAQEHYSLVIGLSEGMLMHLDARPGVTCVAAAAAACG</sequence>
<organism evidence="4 5">
    <name type="scientific">Elliptochloris bilobata</name>
    <dbReference type="NCBI Taxonomy" id="381761"/>
    <lineage>
        <taxon>Eukaryota</taxon>
        <taxon>Viridiplantae</taxon>
        <taxon>Chlorophyta</taxon>
        <taxon>core chlorophytes</taxon>
        <taxon>Trebouxiophyceae</taxon>
        <taxon>Trebouxiophyceae incertae sedis</taxon>
        <taxon>Elliptochloris clade</taxon>
        <taxon>Elliptochloris</taxon>
    </lineage>
</organism>
<feature type="transmembrane region" description="Helical" evidence="3">
    <location>
        <begin position="20"/>
        <end position="39"/>
    </location>
</feature>
<comment type="caution">
    <text evidence="4">The sequence shown here is derived from an EMBL/GenBank/DDBJ whole genome shotgun (WGS) entry which is preliminary data.</text>
</comment>
<dbReference type="PRINTS" id="PR00385">
    <property type="entry name" value="P450"/>
</dbReference>
<dbReference type="Gene3D" id="1.10.630.10">
    <property type="entry name" value="Cytochrome P450"/>
    <property type="match status" value="1"/>
</dbReference>
<dbReference type="PANTHER" id="PTHR24305:SF166">
    <property type="entry name" value="CYTOCHROME P450 12A4, MITOCHONDRIAL-RELATED"/>
    <property type="match status" value="1"/>
</dbReference>
<evidence type="ECO:0000256" key="2">
    <source>
        <dbReference type="PIRSR" id="PIRSR602401-1"/>
    </source>
</evidence>
<dbReference type="InterPro" id="IPR050121">
    <property type="entry name" value="Cytochrome_P450_monoxygenase"/>
</dbReference>
<keyword evidence="2" id="KW-0479">Metal-binding</keyword>
<proteinExistence type="inferred from homology"/>
<keyword evidence="5" id="KW-1185">Reference proteome</keyword>
<dbReference type="Proteomes" id="UP001445335">
    <property type="component" value="Unassembled WGS sequence"/>
</dbReference>
<dbReference type="InterPro" id="IPR001128">
    <property type="entry name" value="Cyt_P450"/>
</dbReference>
<dbReference type="GO" id="GO:0005506">
    <property type="term" value="F:iron ion binding"/>
    <property type="evidence" value="ECO:0007669"/>
    <property type="project" value="InterPro"/>
</dbReference>
<evidence type="ECO:0000256" key="3">
    <source>
        <dbReference type="SAM" id="Phobius"/>
    </source>
</evidence>
<dbReference type="Pfam" id="PF00067">
    <property type="entry name" value="p450"/>
    <property type="match status" value="1"/>
</dbReference>
<accession>A0AAW1RF53</accession>
<keyword evidence="2" id="KW-0349">Heme</keyword>
<dbReference type="CDD" id="cd00302">
    <property type="entry name" value="cytochrome_P450"/>
    <property type="match status" value="1"/>
</dbReference>
<dbReference type="PRINTS" id="PR00463">
    <property type="entry name" value="EP450I"/>
</dbReference>